<feature type="non-terminal residue" evidence="1">
    <location>
        <position position="55"/>
    </location>
</feature>
<dbReference type="Proteomes" id="UP000265520">
    <property type="component" value="Unassembled WGS sequence"/>
</dbReference>
<evidence type="ECO:0000313" key="2">
    <source>
        <dbReference type="Proteomes" id="UP000265520"/>
    </source>
</evidence>
<name>A0A392W181_9FABA</name>
<reference evidence="1 2" key="1">
    <citation type="journal article" date="2018" name="Front. Plant Sci.">
        <title>Red Clover (Trifolium pratense) and Zigzag Clover (T. medium) - A Picture of Genomic Similarities and Differences.</title>
        <authorList>
            <person name="Dluhosova J."/>
            <person name="Istvanek J."/>
            <person name="Nedelnik J."/>
            <person name="Repkova J."/>
        </authorList>
    </citation>
    <scope>NUCLEOTIDE SEQUENCE [LARGE SCALE GENOMIC DNA]</scope>
    <source>
        <strain evidence="2">cv. 10/8</strain>
        <tissue evidence="1">Leaf</tissue>
    </source>
</reference>
<proteinExistence type="predicted"/>
<dbReference type="AlphaFoldDB" id="A0A392W181"/>
<sequence length="55" mass="6084">MVDVGNGVVIKKLEISCDLRNMMVQAQTNDSDLQRRVSNPEFSIATDGAILYNGR</sequence>
<evidence type="ECO:0000313" key="1">
    <source>
        <dbReference type="EMBL" id="MCI92440.1"/>
    </source>
</evidence>
<dbReference type="EMBL" id="LXQA011301201">
    <property type="protein sequence ID" value="MCI92440.1"/>
    <property type="molecule type" value="Genomic_DNA"/>
</dbReference>
<accession>A0A392W181</accession>
<organism evidence="1 2">
    <name type="scientific">Trifolium medium</name>
    <dbReference type="NCBI Taxonomy" id="97028"/>
    <lineage>
        <taxon>Eukaryota</taxon>
        <taxon>Viridiplantae</taxon>
        <taxon>Streptophyta</taxon>
        <taxon>Embryophyta</taxon>
        <taxon>Tracheophyta</taxon>
        <taxon>Spermatophyta</taxon>
        <taxon>Magnoliopsida</taxon>
        <taxon>eudicotyledons</taxon>
        <taxon>Gunneridae</taxon>
        <taxon>Pentapetalae</taxon>
        <taxon>rosids</taxon>
        <taxon>fabids</taxon>
        <taxon>Fabales</taxon>
        <taxon>Fabaceae</taxon>
        <taxon>Papilionoideae</taxon>
        <taxon>50 kb inversion clade</taxon>
        <taxon>NPAAA clade</taxon>
        <taxon>Hologalegina</taxon>
        <taxon>IRL clade</taxon>
        <taxon>Trifolieae</taxon>
        <taxon>Trifolium</taxon>
    </lineage>
</organism>
<protein>
    <submittedName>
        <fullName evidence="1">Uncharacterized protein</fullName>
    </submittedName>
</protein>
<keyword evidence="2" id="KW-1185">Reference proteome</keyword>
<comment type="caution">
    <text evidence="1">The sequence shown here is derived from an EMBL/GenBank/DDBJ whole genome shotgun (WGS) entry which is preliminary data.</text>
</comment>